<reference evidence="1" key="1">
    <citation type="submission" date="2020-05" db="EMBL/GenBank/DDBJ databases">
        <authorList>
            <person name="Chiriac C."/>
            <person name="Salcher M."/>
            <person name="Ghai R."/>
            <person name="Kavagutti S V."/>
        </authorList>
    </citation>
    <scope>NUCLEOTIDE SEQUENCE</scope>
</reference>
<protein>
    <submittedName>
        <fullName evidence="1">Uncharacterized protein</fullName>
    </submittedName>
</protein>
<dbReference type="EMBL" id="LR797289">
    <property type="protein sequence ID" value="CAB4200031.1"/>
    <property type="molecule type" value="Genomic_DNA"/>
</dbReference>
<sequence length="41" mass="4812">MTPEEKAEHAHLINLWNCTEPMTPAQLERLEQLDELAKDHE</sequence>
<name>A0A6J5RRP3_9CAUD</name>
<accession>A0A6J5RRP3</accession>
<evidence type="ECO:0000313" key="1">
    <source>
        <dbReference type="EMBL" id="CAB4200031.1"/>
    </source>
</evidence>
<proteinExistence type="predicted"/>
<organism evidence="1">
    <name type="scientific">uncultured Caudovirales phage</name>
    <dbReference type="NCBI Taxonomy" id="2100421"/>
    <lineage>
        <taxon>Viruses</taxon>
        <taxon>Duplodnaviria</taxon>
        <taxon>Heunggongvirae</taxon>
        <taxon>Uroviricota</taxon>
        <taxon>Caudoviricetes</taxon>
        <taxon>Peduoviridae</taxon>
        <taxon>Maltschvirus</taxon>
        <taxon>Maltschvirus maltsch</taxon>
    </lineage>
</organism>
<gene>
    <name evidence="1" type="ORF">UFOVP1354_20</name>
</gene>